<keyword evidence="8" id="KW-0472">Membrane</keyword>
<organism evidence="11 12">
    <name type="scientific">Chloroflexus aggregans (strain MD-66 / DSM 9485)</name>
    <dbReference type="NCBI Taxonomy" id="326427"/>
    <lineage>
        <taxon>Bacteria</taxon>
        <taxon>Bacillati</taxon>
        <taxon>Chloroflexota</taxon>
        <taxon>Chloroflexia</taxon>
        <taxon>Chloroflexales</taxon>
        <taxon>Chloroflexineae</taxon>
        <taxon>Chloroflexaceae</taxon>
        <taxon>Chloroflexus</taxon>
    </lineage>
</organism>
<feature type="transmembrane region" description="Helical" evidence="8">
    <location>
        <begin position="6"/>
        <end position="27"/>
    </location>
</feature>
<evidence type="ECO:0000256" key="5">
    <source>
        <dbReference type="ARBA" id="ARBA00022679"/>
    </source>
</evidence>
<dbReference type="InterPro" id="IPR003594">
    <property type="entry name" value="HATPase_dom"/>
</dbReference>
<gene>
    <name evidence="11" type="ordered locus">Cagg_0392</name>
</gene>
<dbReference type="Pfam" id="PF00512">
    <property type="entry name" value="HisKA"/>
    <property type="match status" value="1"/>
</dbReference>
<accession>B8G333</accession>
<dbReference type="InterPro" id="IPR005467">
    <property type="entry name" value="His_kinase_dom"/>
</dbReference>
<dbReference type="SUPFAM" id="SSF158472">
    <property type="entry name" value="HAMP domain-like"/>
    <property type="match status" value="1"/>
</dbReference>
<dbReference type="PRINTS" id="PR00344">
    <property type="entry name" value="BCTRLSENSOR"/>
</dbReference>
<dbReference type="CDD" id="cd00082">
    <property type="entry name" value="HisKA"/>
    <property type="match status" value="1"/>
</dbReference>
<dbReference type="AlphaFoldDB" id="B8G333"/>
<dbReference type="InterPro" id="IPR050736">
    <property type="entry name" value="Sensor_HK_Regulatory"/>
</dbReference>
<evidence type="ECO:0000256" key="2">
    <source>
        <dbReference type="ARBA" id="ARBA00004370"/>
    </source>
</evidence>
<sequence>MNRLVVRLSVAFATLILLVTGILAIAIDRLADSSFRRYLAQNQIAESGLSERLAIWYAQHGSWDGAERLLSVGGMGGGYGQGGAQRPLLALADATGRVVADPHAIVGESLNATQRRAALPILVDQQVVGYLVVQAAGNRLSRAAELFLQRLRDIIWITGGIVALTGAVIGIAIARQLVQPLQHVALAVDELRQGHLTARAVVEGPIEVRRVAEAFNAMATELAAANQQRRQMIADIAHELRTPLTVIQGNLRAILDDVYPLSREEVGKIYEATVGLRRLVDDLRELSLADTGQLTLHRQPLDLNQLLAREAALFRELATVQGVALHVTLASEIPPVIADGERIAQVVRNLLSNALRYTPAGGQIMVTSTAHEQGVLVSVIDTGSGIEPTDIPHIFERFYRSDHGRSRAKGGSGLGLAIAERLIALHGGQIGVESEVGKGSRFWFWLPAA</sequence>
<name>B8G333_CHLAD</name>
<keyword evidence="12" id="KW-1185">Reference proteome</keyword>
<comment type="subcellular location">
    <subcellularLocation>
        <location evidence="2">Membrane</location>
    </subcellularLocation>
</comment>
<dbReference type="FunFam" id="3.30.565.10:FF:000006">
    <property type="entry name" value="Sensor histidine kinase WalK"/>
    <property type="match status" value="1"/>
</dbReference>
<evidence type="ECO:0000256" key="6">
    <source>
        <dbReference type="ARBA" id="ARBA00022777"/>
    </source>
</evidence>
<dbReference type="RefSeq" id="WP_012615703.1">
    <property type="nucleotide sequence ID" value="NC_011831.1"/>
</dbReference>
<evidence type="ECO:0000256" key="8">
    <source>
        <dbReference type="SAM" id="Phobius"/>
    </source>
</evidence>
<dbReference type="PANTHER" id="PTHR43711:SF1">
    <property type="entry name" value="HISTIDINE KINASE 1"/>
    <property type="match status" value="1"/>
</dbReference>
<dbReference type="STRING" id="326427.Cagg_0392"/>
<proteinExistence type="predicted"/>
<keyword evidence="8" id="KW-0812">Transmembrane</keyword>
<dbReference type="SMART" id="SM00388">
    <property type="entry name" value="HisKA"/>
    <property type="match status" value="1"/>
</dbReference>
<dbReference type="PROSITE" id="PS50885">
    <property type="entry name" value="HAMP"/>
    <property type="match status" value="1"/>
</dbReference>
<dbReference type="EMBL" id="CP001337">
    <property type="protein sequence ID" value="ACL23337.1"/>
    <property type="molecule type" value="Genomic_DNA"/>
</dbReference>
<protein>
    <recommendedName>
        <fullName evidence="3">histidine kinase</fullName>
        <ecNumber evidence="3">2.7.13.3</ecNumber>
    </recommendedName>
</protein>
<keyword evidence="4" id="KW-0597">Phosphoprotein</keyword>
<dbReference type="Proteomes" id="UP000002508">
    <property type="component" value="Chromosome"/>
</dbReference>
<dbReference type="Gene3D" id="1.10.287.130">
    <property type="match status" value="1"/>
</dbReference>
<dbReference type="Gene3D" id="3.30.565.10">
    <property type="entry name" value="Histidine kinase-like ATPase, C-terminal domain"/>
    <property type="match status" value="1"/>
</dbReference>
<keyword evidence="5 11" id="KW-0808">Transferase</keyword>
<dbReference type="InterPro" id="IPR003661">
    <property type="entry name" value="HisK_dim/P_dom"/>
</dbReference>
<keyword evidence="8" id="KW-1133">Transmembrane helix</keyword>
<dbReference type="Gene3D" id="6.10.340.10">
    <property type="match status" value="1"/>
</dbReference>
<evidence type="ECO:0000259" key="9">
    <source>
        <dbReference type="PROSITE" id="PS50109"/>
    </source>
</evidence>
<dbReference type="Pfam" id="PF00672">
    <property type="entry name" value="HAMP"/>
    <property type="match status" value="1"/>
</dbReference>
<evidence type="ECO:0000259" key="10">
    <source>
        <dbReference type="PROSITE" id="PS50885"/>
    </source>
</evidence>
<feature type="domain" description="Histidine kinase" evidence="9">
    <location>
        <begin position="235"/>
        <end position="449"/>
    </location>
</feature>
<dbReference type="CDD" id="cd00075">
    <property type="entry name" value="HATPase"/>
    <property type="match status" value="1"/>
</dbReference>
<evidence type="ECO:0000256" key="3">
    <source>
        <dbReference type="ARBA" id="ARBA00012438"/>
    </source>
</evidence>
<keyword evidence="7" id="KW-0902">Two-component regulatory system</keyword>
<dbReference type="eggNOG" id="COG3850">
    <property type="taxonomic scope" value="Bacteria"/>
</dbReference>
<dbReference type="SMART" id="SM00304">
    <property type="entry name" value="HAMP"/>
    <property type="match status" value="1"/>
</dbReference>
<dbReference type="InterPro" id="IPR036097">
    <property type="entry name" value="HisK_dim/P_sf"/>
</dbReference>
<evidence type="ECO:0000313" key="11">
    <source>
        <dbReference type="EMBL" id="ACL23337.1"/>
    </source>
</evidence>
<dbReference type="EC" id="2.7.13.3" evidence="3"/>
<evidence type="ECO:0000256" key="7">
    <source>
        <dbReference type="ARBA" id="ARBA00023012"/>
    </source>
</evidence>
<dbReference type="SUPFAM" id="SSF47384">
    <property type="entry name" value="Homodimeric domain of signal transducing histidine kinase"/>
    <property type="match status" value="1"/>
</dbReference>
<dbReference type="HOGENOM" id="CLU_000445_89_6_0"/>
<keyword evidence="6 11" id="KW-0418">Kinase</keyword>
<dbReference type="PANTHER" id="PTHR43711">
    <property type="entry name" value="TWO-COMPONENT HISTIDINE KINASE"/>
    <property type="match status" value="1"/>
</dbReference>
<dbReference type="CDD" id="cd06225">
    <property type="entry name" value="HAMP"/>
    <property type="match status" value="1"/>
</dbReference>
<dbReference type="OrthoDB" id="9800372at2"/>
<reference evidence="11" key="1">
    <citation type="submission" date="2008-12" db="EMBL/GenBank/DDBJ databases">
        <title>Complete sequence of Chloroflexus aggregans DSM 9485.</title>
        <authorList>
            <consortium name="US DOE Joint Genome Institute"/>
            <person name="Lucas S."/>
            <person name="Copeland A."/>
            <person name="Lapidus A."/>
            <person name="Glavina del Rio T."/>
            <person name="Dalin E."/>
            <person name="Tice H."/>
            <person name="Pitluck S."/>
            <person name="Foster B."/>
            <person name="Larimer F."/>
            <person name="Land M."/>
            <person name="Hauser L."/>
            <person name="Kyrpides N."/>
            <person name="Mikhailova N."/>
            <person name="Bryant D."/>
            <person name="Richardson P."/>
        </authorList>
    </citation>
    <scope>NUCLEOTIDE SEQUENCE</scope>
    <source>
        <strain evidence="11">DSM 9485</strain>
    </source>
</reference>
<dbReference type="SMART" id="SM00387">
    <property type="entry name" value="HATPase_c"/>
    <property type="match status" value="1"/>
</dbReference>
<dbReference type="InterPro" id="IPR003660">
    <property type="entry name" value="HAMP_dom"/>
</dbReference>
<dbReference type="PROSITE" id="PS50109">
    <property type="entry name" value="HIS_KIN"/>
    <property type="match status" value="1"/>
</dbReference>
<feature type="transmembrane region" description="Helical" evidence="8">
    <location>
        <begin position="154"/>
        <end position="174"/>
    </location>
</feature>
<dbReference type="GO" id="GO:0000155">
    <property type="term" value="F:phosphorelay sensor kinase activity"/>
    <property type="evidence" value="ECO:0007669"/>
    <property type="project" value="InterPro"/>
</dbReference>
<evidence type="ECO:0000256" key="1">
    <source>
        <dbReference type="ARBA" id="ARBA00000085"/>
    </source>
</evidence>
<evidence type="ECO:0000256" key="4">
    <source>
        <dbReference type="ARBA" id="ARBA00022553"/>
    </source>
</evidence>
<dbReference type="SUPFAM" id="SSF55874">
    <property type="entry name" value="ATPase domain of HSP90 chaperone/DNA topoisomerase II/histidine kinase"/>
    <property type="match status" value="1"/>
</dbReference>
<dbReference type="GO" id="GO:0016020">
    <property type="term" value="C:membrane"/>
    <property type="evidence" value="ECO:0007669"/>
    <property type="project" value="UniProtKB-SubCell"/>
</dbReference>
<dbReference type="Pfam" id="PF02518">
    <property type="entry name" value="HATPase_c"/>
    <property type="match status" value="1"/>
</dbReference>
<feature type="domain" description="HAMP" evidence="10">
    <location>
        <begin position="175"/>
        <end position="227"/>
    </location>
</feature>
<dbReference type="eggNOG" id="COG5002">
    <property type="taxonomic scope" value="Bacteria"/>
</dbReference>
<dbReference type="InterPro" id="IPR004358">
    <property type="entry name" value="Sig_transdc_His_kin-like_C"/>
</dbReference>
<evidence type="ECO:0000313" key="12">
    <source>
        <dbReference type="Proteomes" id="UP000002508"/>
    </source>
</evidence>
<dbReference type="KEGG" id="cag:Cagg_0392"/>
<dbReference type="InterPro" id="IPR036890">
    <property type="entry name" value="HATPase_C_sf"/>
</dbReference>
<comment type="catalytic activity">
    <reaction evidence="1">
        <text>ATP + protein L-histidine = ADP + protein N-phospho-L-histidine.</text>
        <dbReference type="EC" id="2.7.13.3"/>
    </reaction>
</comment>